<evidence type="ECO:0000313" key="3">
    <source>
        <dbReference type="Proteomes" id="UP000314986"/>
    </source>
</evidence>
<reference evidence="2" key="4">
    <citation type="submission" date="2025-08" db="UniProtKB">
        <authorList>
            <consortium name="Ensembl"/>
        </authorList>
    </citation>
    <scope>IDENTIFICATION</scope>
</reference>
<reference evidence="2" key="5">
    <citation type="submission" date="2025-09" db="UniProtKB">
        <authorList>
            <consortium name="Ensembl"/>
        </authorList>
    </citation>
    <scope>IDENTIFICATION</scope>
</reference>
<organism evidence="2 3">
    <name type="scientific">Callorhinchus milii</name>
    <name type="common">Ghost shark</name>
    <dbReference type="NCBI Taxonomy" id="7868"/>
    <lineage>
        <taxon>Eukaryota</taxon>
        <taxon>Metazoa</taxon>
        <taxon>Chordata</taxon>
        <taxon>Craniata</taxon>
        <taxon>Vertebrata</taxon>
        <taxon>Chondrichthyes</taxon>
        <taxon>Holocephali</taxon>
        <taxon>Chimaeriformes</taxon>
        <taxon>Callorhinchidae</taxon>
        <taxon>Callorhinchus</taxon>
    </lineage>
</organism>
<reference evidence="3" key="2">
    <citation type="journal article" date="2007" name="PLoS Biol.">
        <title>Survey sequencing and comparative analysis of the elephant shark (Callorhinchus milii) genome.</title>
        <authorList>
            <person name="Venkatesh B."/>
            <person name="Kirkness E.F."/>
            <person name="Loh Y.H."/>
            <person name="Halpern A.L."/>
            <person name="Lee A.P."/>
            <person name="Johnson J."/>
            <person name="Dandona N."/>
            <person name="Viswanathan L.D."/>
            <person name="Tay A."/>
            <person name="Venter J.C."/>
            <person name="Strausberg R.L."/>
            <person name="Brenner S."/>
        </authorList>
    </citation>
    <scope>NUCLEOTIDE SEQUENCE [LARGE SCALE GENOMIC DNA]</scope>
</reference>
<reference evidence="3" key="3">
    <citation type="journal article" date="2014" name="Nature">
        <title>Elephant shark genome provides unique insights into gnathostome evolution.</title>
        <authorList>
            <consortium name="International Elephant Shark Genome Sequencing Consortium"/>
            <person name="Venkatesh B."/>
            <person name="Lee A.P."/>
            <person name="Ravi V."/>
            <person name="Maurya A.K."/>
            <person name="Lian M.M."/>
            <person name="Swann J.B."/>
            <person name="Ohta Y."/>
            <person name="Flajnik M.F."/>
            <person name="Sutoh Y."/>
            <person name="Kasahara M."/>
            <person name="Hoon S."/>
            <person name="Gangu V."/>
            <person name="Roy S.W."/>
            <person name="Irimia M."/>
            <person name="Korzh V."/>
            <person name="Kondrychyn I."/>
            <person name="Lim Z.W."/>
            <person name="Tay B.H."/>
            <person name="Tohari S."/>
            <person name="Kong K.W."/>
            <person name="Ho S."/>
            <person name="Lorente-Galdos B."/>
            <person name="Quilez J."/>
            <person name="Marques-Bonet T."/>
            <person name="Raney B.J."/>
            <person name="Ingham P.W."/>
            <person name="Tay A."/>
            <person name="Hillier L.W."/>
            <person name="Minx P."/>
            <person name="Boehm T."/>
            <person name="Wilson R.K."/>
            <person name="Brenner S."/>
            <person name="Warren W.C."/>
        </authorList>
    </citation>
    <scope>NUCLEOTIDE SEQUENCE [LARGE SCALE GENOMIC DNA]</scope>
</reference>
<dbReference type="STRING" id="7868.ENSCMIP00000037542"/>
<sequence length="141" mass="15141">MPVDVNEILHLVCHISKVKKIHVAVKSSGKGAIVAGACAFFGGLLGGPFGIAAGGAVGGLVGAWMTSGQFKPLPQILMELPPNQQRMLSAEVHKIIKHLDWTDAVHLVALVMRNPSLTQLVLQTALNFFSQQFDAQIKYED</sequence>
<dbReference type="Ensembl" id="ENSCMIT00000038085.1">
    <property type="protein sequence ID" value="ENSCMIP00000037542.1"/>
    <property type="gene ID" value="ENSCMIG00000015781.1"/>
</dbReference>
<dbReference type="GeneID" id="103176049"/>
<dbReference type="Pfam" id="PF20721">
    <property type="entry name" value="C19orf12"/>
    <property type="match status" value="1"/>
</dbReference>
<comment type="similarity">
    <text evidence="1">Belongs to the C19orf12 family.</text>
</comment>
<dbReference type="GeneTree" id="ENSGT00390000009077"/>
<accession>A0A4W3J632</accession>
<proteinExistence type="inferred from homology"/>
<dbReference type="PANTHER" id="PTHR31493">
    <property type="entry name" value="NAZO FAMILY MEMBER"/>
    <property type="match status" value="1"/>
</dbReference>
<gene>
    <name evidence="2" type="primary">LOC103176049</name>
</gene>
<name>A0A4W3J632_CALMI</name>
<dbReference type="AlphaFoldDB" id="A0A4W3J632"/>
<dbReference type="RefSeq" id="XP_007887586.1">
    <property type="nucleotide sequence ID" value="XM_007889395.2"/>
</dbReference>
<dbReference type="Proteomes" id="UP000314986">
    <property type="component" value="Unassembled WGS sequence"/>
</dbReference>
<reference evidence="3" key="1">
    <citation type="journal article" date="2006" name="Science">
        <title>Ancient noncoding elements conserved in the human genome.</title>
        <authorList>
            <person name="Venkatesh B."/>
            <person name="Kirkness E.F."/>
            <person name="Loh Y.H."/>
            <person name="Halpern A.L."/>
            <person name="Lee A.P."/>
            <person name="Johnson J."/>
            <person name="Dandona N."/>
            <person name="Viswanathan L.D."/>
            <person name="Tay A."/>
            <person name="Venter J.C."/>
            <person name="Strausberg R.L."/>
            <person name="Brenner S."/>
        </authorList>
    </citation>
    <scope>NUCLEOTIDE SEQUENCE [LARGE SCALE GENOMIC DNA]</scope>
</reference>
<dbReference type="PANTHER" id="PTHR31493:SF1">
    <property type="entry name" value="PROTEIN C19ORF12"/>
    <property type="match status" value="1"/>
</dbReference>
<dbReference type="OMA" id="CHISKVK"/>
<evidence type="ECO:0000256" key="1">
    <source>
        <dbReference type="ARBA" id="ARBA00029457"/>
    </source>
</evidence>
<dbReference type="InterPro" id="IPR033369">
    <property type="entry name" value="C19orf12"/>
</dbReference>
<evidence type="ECO:0000313" key="2">
    <source>
        <dbReference type="Ensembl" id="ENSCMIP00000037542.1"/>
    </source>
</evidence>
<dbReference type="KEGG" id="cmk:103176049"/>
<dbReference type="OrthoDB" id="5976774at2759"/>
<protein>
    <submittedName>
        <fullName evidence="2">Chromosome 19 open reading frame 12</fullName>
    </submittedName>
</protein>
<dbReference type="RefSeq" id="XP_042196434.1">
    <property type="nucleotide sequence ID" value="XM_042340500.1"/>
</dbReference>
<dbReference type="InParanoid" id="A0A4W3J632"/>
<keyword evidence="3" id="KW-1185">Reference proteome</keyword>